<evidence type="ECO:0000313" key="2">
    <source>
        <dbReference type="Proteomes" id="UP000023152"/>
    </source>
</evidence>
<accession>X6P0J7</accession>
<keyword evidence="2" id="KW-1185">Reference proteome</keyword>
<dbReference type="GO" id="GO:0016887">
    <property type="term" value="F:ATP hydrolysis activity"/>
    <property type="evidence" value="ECO:0007669"/>
    <property type="project" value="InterPro"/>
</dbReference>
<dbReference type="Proteomes" id="UP000023152">
    <property type="component" value="Unassembled WGS sequence"/>
</dbReference>
<dbReference type="InterPro" id="IPR031248">
    <property type="entry name" value="RNF213"/>
</dbReference>
<dbReference type="PANTHER" id="PTHR22605:SF1">
    <property type="entry name" value="RZ-TYPE DOMAIN-CONTAINING PROTEIN"/>
    <property type="match status" value="1"/>
</dbReference>
<protein>
    <submittedName>
        <fullName evidence="1">Uncharacterized protein</fullName>
    </submittedName>
</protein>
<proteinExistence type="predicted"/>
<dbReference type="EMBL" id="ASPP01004788">
    <property type="protein sequence ID" value="ETO31658.1"/>
    <property type="molecule type" value="Genomic_DNA"/>
</dbReference>
<dbReference type="GO" id="GO:0004842">
    <property type="term" value="F:ubiquitin-protein transferase activity"/>
    <property type="evidence" value="ECO:0007669"/>
    <property type="project" value="InterPro"/>
</dbReference>
<dbReference type="PANTHER" id="PTHR22605">
    <property type="entry name" value="RZ-TYPE DOMAIN-CONTAINING PROTEIN"/>
    <property type="match status" value="1"/>
</dbReference>
<comment type="caution">
    <text evidence="1">The sequence shown here is derived from an EMBL/GenBank/DDBJ whole genome shotgun (WGS) entry which is preliminary data.</text>
</comment>
<organism evidence="1 2">
    <name type="scientific">Reticulomyxa filosa</name>
    <dbReference type="NCBI Taxonomy" id="46433"/>
    <lineage>
        <taxon>Eukaryota</taxon>
        <taxon>Sar</taxon>
        <taxon>Rhizaria</taxon>
        <taxon>Retaria</taxon>
        <taxon>Foraminifera</taxon>
        <taxon>Monothalamids</taxon>
        <taxon>Reticulomyxidae</taxon>
        <taxon>Reticulomyxa</taxon>
    </lineage>
</organism>
<reference evidence="1 2" key="1">
    <citation type="journal article" date="2013" name="Curr. Biol.">
        <title>The Genome of the Foraminiferan Reticulomyxa filosa.</title>
        <authorList>
            <person name="Glockner G."/>
            <person name="Hulsmann N."/>
            <person name="Schleicher M."/>
            <person name="Noegel A.A."/>
            <person name="Eichinger L."/>
            <person name="Gallinger C."/>
            <person name="Pawlowski J."/>
            <person name="Sierra R."/>
            <person name="Euteneuer U."/>
            <person name="Pillet L."/>
            <person name="Moustafa A."/>
            <person name="Platzer M."/>
            <person name="Groth M."/>
            <person name="Szafranski K."/>
            <person name="Schliwa M."/>
        </authorList>
    </citation>
    <scope>NUCLEOTIDE SEQUENCE [LARGE SCALE GENOMIC DNA]</scope>
</reference>
<gene>
    <name evidence="1" type="ORF">RFI_05462</name>
</gene>
<dbReference type="AlphaFoldDB" id="X6P0J7"/>
<sequence>MRHSESNQVKAVLLLDEIGLAEHSKHSPLKILHQLLEDPKISFVGISNWPLDAAKMNRVIMHQILPMTTKELKNTALKMMEHHQKSTKSDEIDLRNDWIGNEIENIAKVYDGLIEMAGKFEPMNKKHFFGARDFFSDDQIKNLSGIFCDVLKMKEEEAVKKMSEFTPMECVRMNLSDITISSSKSLVDNYNVSRHCMVISESEYSWQLLLENEILKYDDVFLFKSGFAYDQSSSIADFEHLNKVISCMSAGKKVVLYKLDSIYESLYDMLNQRYQKKPSGKNTSKKKKRENMCCRVALGSESKDCFVKEEFKCIVIINKDTAYSPEMPIAFLSRFEKQLISYRTSLPCEMESWISPIKDMLTQIFCVHQKRLKKLFFGFNDDTVPSALSNISIQKKEDQELPDTNDPYKEKELVLDEEKFDYKKAGQKEFPSFEKVIESQHNAKKIEAFKTSRDFELAIHHFFSPDNTFQNVQILQYMHDSKNLGHFTHIKHTLEHAHYRYYCRDKEEKTEEEVKDDQKNENEQKLIVLLVHMKQPIFKDPFPLIFSRKWKLTYVDSLSSIESVQVETLLSQTISDVLERGLSNKQLRNAIQRAFARLHNPAQKDGVGNIQKLLTLFEESTHMEECRREIVSRLKELFKEKGIVSEPIACILNKEEIKSPSMLSLGYSFFERYENIVDRLLVMACMNILSVFYENCYFQIFFDAVEKNLQHLATLFMEVAKDMSMVTIPRLTGVIQRLVTIEPDLRAVSIQYKAMFPWSHILHNWCHSNLVNIDTQNCQIEKPSACVNEDENEKENENESKYGYQGANKNETKTILLDNHRRIIQSSKLFGIVMGGRGSVSRLLNKCDIECCRMYLMDVITAKYHLYDHCKVAIVTDVMFCMMSMYDWSVSIAMIESILYFLPDIFAKYVDLLKGCQENDGIISELYTLLKNEKKSTRLSDSICLLLKHFISFSPEIFQALYLFSFVYVTYIIFAENDWFDIARNLEAVKSVVPTILQFAKDWYGDGDEYKSIISMCRQAHLHILGAKHFERQIVDRVELNKRLSHIITLSENGWLNDNTTIPSILNCMLEGENLALDKRPHFIRDVLTTVKQIETLDTLEKQNVYRSVITELFHNAQALTSGTRNETDKIRLQILEELIQHQWNEATFALNSHEAALLNRVLERMYIHTSHPQSNGPNQVIVNISNLKVKLFQFINSILSITEGLQ</sequence>
<evidence type="ECO:0000313" key="1">
    <source>
        <dbReference type="EMBL" id="ETO31658.1"/>
    </source>
</evidence>
<name>X6P0J7_RETFI</name>